<dbReference type="InterPro" id="IPR050902">
    <property type="entry name" value="ABC_Transporter_SBP"/>
</dbReference>
<feature type="domain" description="Fe/B12 periplasmic-binding" evidence="1">
    <location>
        <begin position="49"/>
        <end position="316"/>
    </location>
</feature>
<comment type="caution">
    <text evidence="2">The sequence shown here is derived from an EMBL/GenBank/DDBJ whole genome shotgun (WGS) entry which is preliminary data.</text>
</comment>
<dbReference type="Proteomes" id="UP000316083">
    <property type="component" value="Unassembled WGS sequence"/>
</dbReference>
<protein>
    <submittedName>
        <fullName evidence="2">Iron complex transport system substrate-binding protein</fullName>
    </submittedName>
</protein>
<name>A0A560AHL7_AZOBR</name>
<dbReference type="EMBL" id="VITF01000022">
    <property type="protein sequence ID" value="TWA59819.1"/>
    <property type="molecule type" value="Genomic_DNA"/>
</dbReference>
<dbReference type="GO" id="GO:0071281">
    <property type="term" value="P:cellular response to iron ion"/>
    <property type="evidence" value="ECO:0007669"/>
    <property type="project" value="TreeGrafter"/>
</dbReference>
<accession>A0A560AHL7</accession>
<dbReference type="Pfam" id="PF01497">
    <property type="entry name" value="Peripla_BP_2"/>
    <property type="match status" value="1"/>
</dbReference>
<dbReference type="AlphaFoldDB" id="A0A560AHL7"/>
<dbReference type="SUPFAM" id="SSF53807">
    <property type="entry name" value="Helical backbone' metal receptor"/>
    <property type="match status" value="1"/>
</dbReference>
<organism evidence="2 3">
    <name type="scientific">Azospirillum brasilense</name>
    <dbReference type="NCBI Taxonomy" id="192"/>
    <lineage>
        <taxon>Bacteria</taxon>
        <taxon>Pseudomonadati</taxon>
        <taxon>Pseudomonadota</taxon>
        <taxon>Alphaproteobacteria</taxon>
        <taxon>Rhodospirillales</taxon>
        <taxon>Azospirillaceae</taxon>
        <taxon>Azospirillum</taxon>
    </lineage>
</organism>
<gene>
    <name evidence="2" type="ORF">FBZ82_12261</name>
</gene>
<dbReference type="Gene3D" id="3.40.50.1980">
    <property type="entry name" value="Nitrogenase molybdenum iron protein domain"/>
    <property type="match status" value="2"/>
</dbReference>
<evidence type="ECO:0000259" key="1">
    <source>
        <dbReference type="PROSITE" id="PS50983"/>
    </source>
</evidence>
<dbReference type="PANTHER" id="PTHR30535:SF34">
    <property type="entry name" value="MOLYBDATE-BINDING PROTEIN MOLA"/>
    <property type="match status" value="1"/>
</dbReference>
<reference evidence="2 3" key="1">
    <citation type="submission" date="2019-06" db="EMBL/GenBank/DDBJ databases">
        <title>Genomic Encyclopedia of Type Strains, Phase IV (KMG-V): Genome sequencing to study the core and pangenomes of soil and plant-associated prokaryotes.</title>
        <authorList>
            <person name="Whitman W."/>
        </authorList>
    </citation>
    <scope>NUCLEOTIDE SEQUENCE [LARGE SCALE GENOMIC DNA]</scope>
    <source>
        <strain evidence="2 3">BR 11796</strain>
    </source>
</reference>
<evidence type="ECO:0000313" key="2">
    <source>
        <dbReference type="EMBL" id="TWA59819.1"/>
    </source>
</evidence>
<dbReference type="InterPro" id="IPR002491">
    <property type="entry name" value="ABC_transptr_periplasmic_BD"/>
</dbReference>
<dbReference type="PANTHER" id="PTHR30535">
    <property type="entry name" value="VITAMIN B12-BINDING PROTEIN"/>
    <property type="match status" value="1"/>
</dbReference>
<proteinExistence type="predicted"/>
<evidence type="ECO:0000313" key="3">
    <source>
        <dbReference type="Proteomes" id="UP000316083"/>
    </source>
</evidence>
<dbReference type="Gene3D" id="1.20.58.2180">
    <property type="match status" value="1"/>
</dbReference>
<sequence length="353" mass="38427">MKGGAGIRGWMAGAGTGLLLALLAGPAAAERMVTDSSGRNVALPDRVERVFPAGPPASVVVYMLAPEKLLGWTRAISPPERPFLPDRYADLPELGRLTGRGNTVNLETVVAAKPDVVVDVGSTAPTFVSLADRVQEQTRVPTLLIDGHLADSARAFRTLGALMGVAERVEELARYAETTLAEVRRRFDGVPEDKRLKVYMARGPRGLQTGIRGSINVEALDVAGVRNVAAENLGNGGLVNVSMEQVLAWQPDAIVTIDRGFYESVWTDPLWQGVKAVRDRRVYLSPGLPFTWIDSPPAANRLLGLRWLGAVLYPELFPEDLREETRRFYALFYHREPTAEQIDALLAGSRPPG</sequence>
<dbReference type="PROSITE" id="PS50983">
    <property type="entry name" value="FE_B12_PBP"/>
    <property type="match status" value="1"/>
</dbReference>
<dbReference type="CDD" id="cd01147">
    <property type="entry name" value="HemV-2"/>
    <property type="match status" value="1"/>
</dbReference>